<evidence type="ECO:0000256" key="1">
    <source>
        <dbReference type="SAM" id="Phobius"/>
    </source>
</evidence>
<comment type="caution">
    <text evidence="2">The sequence shown here is derived from an EMBL/GenBank/DDBJ whole genome shotgun (WGS) entry which is preliminary data.</text>
</comment>
<keyword evidence="1" id="KW-0812">Transmembrane</keyword>
<organism evidence="2 3">
    <name type="scientific">candidate division WOR-1 bacterium RIFOXYC12_FULL_54_18</name>
    <dbReference type="NCBI Taxonomy" id="1802584"/>
    <lineage>
        <taxon>Bacteria</taxon>
        <taxon>Bacillati</taxon>
        <taxon>Saganbacteria</taxon>
    </lineage>
</organism>
<reference evidence="2 3" key="1">
    <citation type="journal article" date="2016" name="Nat. Commun.">
        <title>Thousands of microbial genomes shed light on interconnected biogeochemical processes in an aquifer system.</title>
        <authorList>
            <person name="Anantharaman K."/>
            <person name="Brown C.T."/>
            <person name="Hug L.A."/>
            <person name="Sharon I."/>
            <person name="Castelle C.J."/>
            <person name="Probst A.J."/>
            <person name="Thomas B.C."/>
            <person name="Singh A."/>
            <person name="Wilkins M.J."/>
            <person name="Karaoz U."/>
            <person name="Brodie E.L."/>
            <person name="Williams K.H."/>
            <person name="Hubbard S.S."/>
            <person name="Banfield J.F."/>
        </authorList>
    </citation>
    <scope>NUCLEOTIDE SEQUENCE [LARGE SCALE GENOMIC DNA]</scope>
</reference>
<keyword evidence="1" id="KW-0472">Membrane</keyword>
<sequence length="100" mass="11394">MREKKLAAICYLTWIPAIYLGLLDCRGNTQLGVHVRQALTLWTMIFIVFFAVRLGINVIWSFKYIPHLEAVEFSVGAASFLYAAYCSGRCYRGISFTIPH</sequence>
<feature type="transmembrane region" description="Helical" evidence="1">
    <location>
        <begin position="39"/>
        <end position="60"/>
    </location>
</feature>
<proteinExistence type="predicted"/>
<gene>
    <name evidence="2" type="ORF">A3K49_03940</name>
</gene>
<dbReference type="EMBL" id="MEUG01000001">
    <property type="protein sequence ID" value="OGC28125.1"/>
    <property type="molecule type" value="Genomic_DNA"/>
</dbReference>
<evidence type="ECO:0000313" key="2">
    <source>
        <dbReference type="EMBL" id="OGC28125.1"/>
    </source>
</evidence>
<dbReference type="AlphaFoldDB" id="A0A1F4T5Q3"/>
<keyword evidence="1" id="KW-1133">Transmembrane helix</keyword>
<evidence type="ECO:0000313" key="3">
    <source>
        <dbReference type="Proteomes" id="UP000178602"/>
    </source>
</evidence>
<name>A0A1F4T5Q3_UNCSA</name>
<protein>
    <submittedName>
        <fullName evidence="2">Uncharacterized protein</fullName>
    </submittedName>
</protein>
<accession>A0A1F4T5Q3</accession>
<dbReference type="Proteomes" id="UP000178602">
    <property type="component" value="Unassembled WGS sequence"/>
</dbReference>